<dbReference type="GO" id="GO:0016811">
    <property type="term" value="F:hydrolase activity, acting on carbon-nitrogen (but not peptide) bonds, in linear amides"/>
    <property type="evidence" value="ECO:0007669"/>
    <property type="project" value="InterPro"/>
</dbReference>
<evidence type="ECO:0000256" key="2">
    <source>
        <dbReference type="ARBA" id="ARBA00022801"/>
    </source>
</evidence>
<dbReference type="InterPro" id="IPR029055">
    <property type="entry name" value="Ntn_hydrolases_N"/>
</dbReference>
<dbReference type="InterPro" id="IPR043146">
    <property type="entry name" value="Penicillin_amidase_N_B-knob"/>
</dbReference>
<dbReference type="SUPFAM" id="SSF56235">
    <property type="entry name" value="N-terminal nucleophile aminohydrolases (Ntn hydrolases)"/>
    <property type="match status" value="1"/>
</dbReference>
<comment type="caution">
    <text evidence="5">The sequence shown here is derived from an EMBL/GenBank/DDBJ whole genome shotgun (WGS) entry which is preliminary data.</text>
</comment>
<sequence>MRLRTILGFLRFGAHLEFRAPRPAAPGTIDLAARLAMLPTRGLPVMSPVEIHWNDRQVPFIEAASDRDLAVALGLVHAHLRLGQMELMRRITYGRIAEMIGPAGIELDRTLRILDLPRAVPAIEAGLPGETGEWLAGFVAGINHYLAEAPALPHEFALFGLAREPWRVADVLALGRLAGADFMWLVWRRLLPALNAPEGADLWRRLVAIGATPIIPDGATGPLEAAATEAALGINNRSGSNSFAIAGQRTGREAAWIASDPHLGLSLPNTWLMAGYRSPGHQAVGLMIPGVPFIALGRNPRVAWGGTNLHAFASELVDVTDIDPGQIAERTSEIAVRWGRQHRLALRESPAGPVLSDSPFFDFGGRRVALRWVGHGVSDEFTAMLRVNRARSWTEFKDGLASFAIPGQNMIYAGSEGDIGHVLAAHVPADAEPMSAHPIRRDGNGWDHLLTSAELPAWHDPPTGYVVSANDRPAAPAPVVGHLFSSDDRRDRIRALIEAVPQLTFETLAAFQQDVTVPSAGRLAHKLAAAARSGGRQPTPRQQSLLAALEGWDGRYEAGSAGAAAFEQMLFHFARAFYAPRVLAAYSAAWTLRDLILLDLETVPRPQLERAAWVALVRVARSRLRGWGDVHRLRLRHPLGALPVLLGRRYRYFDLPAGGSSETVMKTAHGLASGRHAVRYGSNARHISDLADLDQNHFVLLGGQDGWFGSTTFTDQVTLWRAGAYVQIPLRPETVKRLYPHSTRVEPHPAAGGG</sequence>
<gene>
    <name evidence="5" type="ORF">GCM10011611_52420</name>
</gene>
<dbReference type="Pfam" id="PF01804">
    <property type="entry name" value="Penicil_amidase"/>
    <property type="match status" value="1"/>
</dbReference>
<organism evidence="5 6">
    <name type="scientific">Aliidongia dinghuensis</name>
    <dbReference type="NCBI Taxonomy" id="1867774"/>
    <lineage>
        <taxon>Bacteria</taxon>
        <taxon>Pseudomonadati</taxon>
        <taxon>Pseudomonadota</taxon>
        <taxon>Alphaproteobacteria</taxon>
        <taxon>Rhodospirillales</taxon>
        <taxon>Dongiaceae</taxon>
        <taxon>Aliidongia</taxon>
    </lineage>
</organism>
<dbReference type="PANTHER" id="PTHR34218:SF4">
    <property type="entry name" value="ACYL-HOMOSERINE LACTONE ACYLASE QUIP"/>
    <property type="match status" value="1"/>
</dbReference>
<dbReference type="Proteomes" id="UP000646365">
    <property type="component" value="Unassembled WGS sequence"/>
</dbReference>
<feature type="active site" description="Nucleophile" evidence="4">
    <location>
        <position position="240"/>
    </location>
</feature>
<evidence type="ECO:0000256" key="4">
    <source>
        <dbReference type="PIRSR" id="PIRSR001227-1"/>
    </source>
</evidence>
<evidence type="ECO:0000256" key="1">
    <source>
        <dbReference type="ARBA" id="ARBA00006586"/>
    </source>
</evidence>
<dbReference type="Gene3D" id="3.60.20.10">
    <property type="entry name" value="Glutamine Phosphoribosylpyrophosphate, subunit 1, domain 1"/>
    <property type="match status" value="1"/>
</dbReference>
<dbReference type="InterPro" id="IPR023343">
    <property type="entry name" value="Penicillin_amidase_dom1"/>
</dbReference>
<dbReference type="PIRSF" id="PIRSF001227">
    <property type="entry name" value="Pen_acylase"/>
    <property type="match status" value="1"/>
</dbReference>
<dbReference type="GO" id="GO:0017000">
    <property type="term" value="P:antibiotic biosynthetic process"/>
    <property type="evidence" value="ECO:0007669"/>
    <property type="project" value="InterPro"/>
</dbReference>
<dbReference type="Gene3D" id="1.10.439.10">
    <property type="entry name" value="Penicillin Amidohydrolase, domain 1"/>
    <property type="match status" value="1"/>
</dbReference>
<proteinExistence type="inferred from homology"/>
<evidence type="ECO:0000313" key="5">
    <source>
        <dbReference type="EMBL" id="GGF39519.1"/>
    </source>
</evidence>
<protein>
    <submittedName>
        <fullName evidence="5">Penicillin amidase</fullName>
    </submittedName>
</protein>
<dbReference type="PANTHER" id="PTHR34218">
    <property type="entry name" value="PEPTIDASE S45 PENICILLIN AMIDASE"/>
    <property type="match status" value="1"/>
</dbReference>
<dbReference type="InterPro" id="IPR002692">
    <property type="entry name" value="S45"/>
</dbReference>
<evidence type="ECO:0000313" key="6">
    <source>
        <dbReference type="Proteomes" id="UP000646365"/>
    </source>
</evidence>
<dbReference type="AlphaFoldDB" id="A0A8J2Z0G3"/>
<comment type="similarity">
    <text evidence="1">Belongs to the peptidase S45 family.</text>
</comment>
<dbReference type="RefSeq" id="WP_189051127.1">
    <property type="nucleotide sequence ID" value="NZ_BMJQ01000016.1"/>
</dbReference>
<keyword evidence="2" id="KW-0378">Hydrolase</keyword>
<accession>A0A8J2Z0G3</accession>
<dbReference type="Gene3D" id="2.30.120.10">
    <property type="match status" value="1"/>
</dbReference>
<keyword evidence="6" id="KW-1185">Reference proteome</keyword>
<dbReference type="EMBL" id="BMJQ01000016">
    <property type="protein sequence ID" value="GGF39519.1"/>
    <property type="molecule type" value="Genomic_DNA"/>
</dbReference>
<name>A0A8J2Z0G3_9PROT</name>
<reference evidence="5" key="2">
    <citation type="submission" date="2020-09" db="EMBL/GenBank/DDBJ databases">
        <authorList>
            <person name="Sun Q."/>
            <person name="Zhou Y."/>
        </authorList>
    </citation>
    <scope>NUCLEOTIDE SEQUENCE</scope>
    <source>
        <strain evidence="5">CGMCC 1.15725</strain>
    </source>
</reference>
<dbReference type="Gene3D" id="1.10.1400.10">
    <property type="match status" value="1"/>
</dbReference>
<dbReference type="InterPro" id="IPR043147">
    <property type="entry name" value="Penicillin_amidase_A-knob"/>
</dbReference>
<dbReference type="InterPro" id="IPR014395">
    <property type="entry name" value="Pen/GL7ACA/AHL_acylase"/>
</dbReference>
<evidence type="ECO:0000256" key="3">
    <source>
        <dbReference type="ARBA" id="ARBA00023145"/>
    </source>
</evidence>
<keyword evidence="3" id="KW-0865">Zymogen</keyword>
<reference evidence="5" key="1">
    <citation type="journal article" date="2014" name="Int. J. Syst. Evol. Microbiol.">
        <title>Complete genome sequence of Corynebacterium casei LMG S-19264T (=DSM 44701T), isolated from a smear-ripened cheese.</title>
        <authorList>
            <consortium name="US DOE Joint Genome Institute (JGI-PGF)"/>
            <person name="Walter F."/>
            <person name="Albersmeier A."/>
            <person name="Kalinowski J."/>
            <person name="Ruckert C."/>
        </authorList>
    </citation>
    <scope>NUCLEOTIDE SEQUENCE</scope>
    <source>
        <strain evidence="5">CGMCC 1.15725</strain>
    </source>
</reference>